<dbReference type="InterPro" id="IPR029063">
    <property type="entry name" value="SAM-dependent_MTases_sf"/>
</dbReference>
<protein>
    <recommendedName>
        <fullName evidence="4">Trimethylguanosine synthase</fullName>
    </recommendedName>
    <alternativeName>
        <fullName evidence="18">Cap-specific guanine-N(2) methyltransferase</fullName>
    </alternativeName>
    <alternativeName>
        <fullName evidence="21">Nuclear receptor coactivator 6-interacting protein</fullName>
    </alternativeName>
    <alternativeName>
        <fullName evidence="22">PRIP-interacting protein with methyltransferase motif</fullName>
    </alternativeName>
</protein>
<feature type="compositionally biased region" description="Basic and acidic residues" evidence="23">
    <location>
        <begin position="101"/>
        <end position="112"/>
    </location>
</feature>
<evidence type="ECO:0000256" key="2">
    <source>
        <dbReference type="ARBA" id="ARBA00004496"/>
    </source>
</evidence>
<evidence type="ECO:0000256" key="23">
    <source>
        <dbReference type="SAM" id="MobiDB-lite"/>
    </source>
</evidence>
<evidence type="ECO:0000256" key="5">
    <source>
        <dbReference type="ARBA" id="ARBA00022490"/>
    </source>
</evidence>
<evidence type="ECO:0000256" key="12">
    <source>
        <dbReference type="ARBA" id="ARBA00023242"/>
    </source>
</evidence>
<organism evidence="24 25">
    <name type="scientific">Heterotrigona itama</name>
    <dbReference type="NCBI Taxonomy" id="395501"/>
    <lineage>
        <taxon>Eukaryota</taxon>
        <taxon>Metazoa</taxon>
        <taxon>Ecdysozoa</taxon>
        <taxon>Arthropoda</taxon>
        <taxon>Hexapoda</taxon>
        <taxon>Insecta</taxon>
        <taxon>Pterygota</taxon>
        <taxon>Neoptera</taxon>
        <taxon>Endopterygota</taxon>
        <taxon>Hymenoptera</taxon>
        <taxon>Apocrita</taxon>
        <taxon>Aculeata</taxon>
        <taxon>Apoidea</taxon>
        <taxon>Anthophila</taxon>
        <taxon>Apidae</taxon>
        <taxon>Heterotrigona</taxon>
    </lineage>
</organism>
<comment type="function">
    <text evidence="19">Catalyzes the 2 serial methylation steps for the conversion of the 7-monomethylguanosine (m(7)G) caps of snRNAs and snoRNAs to a 2,2,7-trimethylguanosine (m(2,2,7)G) cap structure. The enzyme is specific for guanine, and N7 methylation must precede N2 methylation. Hypermethylation of the m7G cap of U snRNAs leads to their concentration in nuclear foci, their colocalization with coilin and the formation of canonical Cajal bodies (CBs). Plays a role in transcriptional regulation.</text>
</comment>
<evidence type="ECO:0000256" key="3">
    <source>
        <dbReference type="ARBA" id="ARBA00004604"/>
    </source>
</evidence>
<evidence type="ECO:0000256" key="8">
    <source>
        <dbReference type="ARBA" id="ARBA00022679"/>
    </source>
</evidence>
<dbReference type="EMBL" id="CAJDYZ010006645">
    <property type="protein sequence ID" value="CAD1473551.1"/>
    <property type="molecule type" value="Genomic_DNA"/>
</dbReference>
<proteinExistence type="inferred from homology"/>
<dbReference type="InterPro" id="IPR019012">
    <property type="entry name" value="RNA_cap_Gua-N2-MeTrfase"/>
</dbReference>
<comment type="catalytic activity">
    <reaction evidence="16">
        <text>a 5'-end (N(2),N(7)-dimethyl 5'-triphosphoguanosine)-ribonucleoside in snRNA + S-adenosyl-L-methionine = a 5'-end (N(2),N(2),N(7)-trimethyl 5'-triphosphoguanosine)-ribonucleoside in snRNA + S-adenosyl-L-homocysteine + H(+)</text>
        <dbReference type="Rhea" id="RHEA:78479"/>
        <dbReference type="Rhea" id="RHEA-COMP:19087"/>
        <dbReference type="Rhea" id="RHEA-COMP:19089"/>
        <dbReference type="ChEBI" id="CHEBI:15378"/>
        <dbReference type="ChEBI" id="CHEBI:57856"/>
        <dbReference type="ChEBI" id="CHEBI:59789"/>
        <dbReference type="ChEBI" id="CHEBI:167623"/>
        <dbReference type="ChEBI" id="CHEBI:172880"/>
    </reaction>
    <physiologicalReaction direction="left-to-right" evidence="16">
        <dbReference type="Rhea" id="RHEA:78480"/>
    </physiologicalReaction>
</comment>
<evidence type="ECO:0000256" key="10">
    <source>
        <dbReference type="ARBA" id="ARBA00023015"/>
    </source>
</evidence>
<feature type="compositionally biased region" description="Basic and acidic residues" evidence="23">
    <location>
        <begin position="633"/>
        <end position="647"/>
    </location>
</feature>
<comment type="subcellular location">
    <subcellularLocation>
        <location evidence="2">Cytoplasm</location>
    </subcellularLocation>
    <subcellularLocation>
        <location evidence="1">Nucleus</location>
        <location evidence="1">Cajal body</location>
    </subcellularLocation>
    <subcellularLocation>
        <location evidence="3">Nucleus</location>
        <location evidence="3">Nucleolus</location>
    </subcellularLocation>
</comment>
<evidence type="ECO:0000256" key="21">
    <source>
        <dbReference type="ARBA" id="ARBA00079339"/>
    </source>
</evidence>
<evidence type="ECO:0000313" key="25">
    <source>
        <dbReference type="Proteomes" id="UP000752696"/>
    </source>
</evidence>
<evidence type="ECO:0000256" key="9">
    <source>
        <dbReference type="ARBA" id="ARBA00022691"/>
    </source>
</evidence>
<keyword evidence="11" id="KW-0804">Transcription</keyword>
<evidence type="ECO:0000313" key="24">
    <source>
        <dbReference type="EMBL" id="CAD1473551.1"/>
    </source>
</evidence>
<reference evidence="24" key="1">
    <citation type="submission" date="2020-07" db="EMBL/GenBank/DDBJ databases">
        <authorList>
            <person name="Nazaruddin N."/>
        </authorList>
    </citation>
    <scope>NUCLEOTIDE SEQUENCE</scope>
</reference>
<evidence type="ECO:0000256" key="6">
    <source>
        <dbReference type="ARBA" id="ARBA00022553"/>
    </source>
</evidence>
<keyword evidence="8" id="KW-0808">Transferase</keyword>
<comment type="subunit">
    <text evidence="20">May form homooligomers. Interacts with CREBBP/CBP, EED/WAIT1, EP300/P300, NCOA6/PRIP, PPARBP/PBP and SMN.</text>
</comment>
<dbReference type="OrthoDB" id="194443at2759"/>
<dbReference type="SUPFAM" id="SSF53335">
    <property type="entry name" value="S-adenosyl-L-methionine-dependent methyltransferases"/>
    <property type="match status" value="1"/>
</dbReference>
<dbReference type="CDD" id="cd02440">
    <property type="entry name" value="AdoMet_MTases"/>
    <property type="match status" value="1"/>
</dbReference>
<dbReference type="Proteomes" id="UP000752696">
    <property type="component" value="Unassembled WGS sequence"/>
</dbReference>
<feature type="compositionally biased region" description="Basic and acidic residues" evidence="23">
    <location>
        <begin position="677"/>
        <end position="693"/>
    </location>
</feature>
<feature type="region of interest" description="Disordered" evidence="23">
    <location>
        <begin position="663"/>
        <end position="693"/>
    </location>
</feature>
<evidence type="ECO:0000256" key="17">
    <source>
        <dbReference type="ARBA" id="ARBA00049075"/>
    </source>
</evidence>
<name>A0A6V7H288_9HYME</name>
<keyword evidence="5" id="KW-0963">Cytoplasm</keyword>
<dbReference type="FunFam" id="3.40.50.150:FF:000066">
    <property type="entry name" value="Trimethylguanosine synthase 1"/>
    <property type="match status" value="1"/>
</dbReference>
<dbReference type="PANTHER" id="PTHR14741:SF32">
    <property type="entry name" value="TRIMETHYLGUANOSINE SYNTHASE"/>
    <property type="match status" value="1"/>
</dbReference>
<keyword evidence="9" id="KW-0949">S-adenosyl-L-methionine</keyword>
<feature type="region of interest" description="Disordered" evidence="23">
    <location>
        <begin position="626"/>
        <end position="647"/>
    </location>
</feature>
<keyword evidence="12" id="KW-0539">Nucleus</keyword>
<evidence type="ECO:0000256" key="18">
    <source>
        <dbReference type="ARBA" id="ARBA00049790"/>
    </source>
</evidence>
<dbReference type="AlphaFoldDB" id="A0A6V7H288"/>
<gene>
    <name evidence="24" type="ORF">MHI_LOCUS397617</name>
</gene>
<keyword evidence="7" id="KW-0489">Methyltransferase</keyword>
<evidence type="ECO:0000256" key="14">
    <source>
        <dbReference type="ARBA" id="ARBA00047418"/>
    </source>
</evidence>
<evidence type="ECO:0000256" key="1">
    <source>
        <dbReference type="ARBA" id="ARBA00004408"/>
    </source>
</evidence>
<evidence type="ECO:0000256" key="4">
    <source>
        <dbReference type="ARBA" id="ARBA00018517"/>
    </source>
</evidence>
<accession>A0A6V7H288</accession>
<comment type="catalytic activity">
    <reaction evidence="14">
        <text>a 5'-end (N(2),N(7)-dimethyl 5'-triphosphoguanosine)-ribonucleoside in snoRNA + S-adenosyl-L-methionine = a 5'-end (N(2),N(2),N(7)-trimethyl 5'-triphosphoguanosine)-ribonucleoside in snoRNA + S-adenosyl-L-homocysteine + H(+)</text>
        <dbReference type="Rhea" id="RHEA:78507"/>
        <dbReference type="Rhea" id="RHEA-COMP:19088"/>
        <dbReference type="Rhea" id="RHEA-COMP:19090"/>
        <dbReference type="ChEBI" id="CHEBI:15378"/>
        <dbReference type="ChEBI" id="CHEBI:57856"/>
        <dbReference type="ChEBI" id="CHEBI:59789"/>
        <dbReference type="ChEBI" id="CHEBI:167623"/>
        <dbReference type="ChEBI" id="CHEBI:172880"/>
    </reaction>
    <physiologicalReaction direction="left-to-right" evidence="14">
        <dbReference type="Rhea" id="RHEA:78508"/>
    </physiologicalReaction>
</comment>
<comment type="similarity">
    <text evidence="13">Belongs to the methyltransferase superfamily. Trimethylguanosine synthase family.</text>
</comment>
<keyword evidence="10" id="KW-0805">Transcription regulation</keyword>
<dbReference type="GO" id="GO:0015030">
    <property type="term" value="C:Cajal body"/>
    <property type="evidence" value="ECO:0007669"/>
    <property type="project" value="UniProtKB-SubCell"/>
</dbReference>
<evidence type="ECO:0000256" key="16">
    <source>
        <dbReference type="ARBA" id="ARBA00048763"/>
    </source>
</evidence>
<evidence type="ECO:0000256" key="15">
    <source>
        <dbReference type="ARBA" id="ARBA00048740"/>
    </source>
</evidence>
<feature type="region of interest" description="Disordered" evidence="23">
    <location>
        <begin position="92"/>
        <end position="132"/>
    </location>
</feature>
<dbReference type="Pfam" id="PF09445">
    <property type="entry name" value="Methyltransf_15"/>
    <property type="match status" value="1"/>
</dbReference>
<dbReference type="GO" id="GO:0005730">
    <property type="term" value="C:nucleolus"/>
    <property type="evidence" value="ECO:0007669"/>
    <property type="project" value="UniProtKB-SubCell"/>
</dbReference>
<dbReference type="GO" id="GO:0071164">
    <property type="term" value="F:RNA cap trimethylguanosine synthase activity"/>
    <property type="evidence" value="ECO:0007669"/>
    <property type="project" value="TreeGrafter"/>
</dbReference>
<feature type="compositionally biased region" description="Polar residues" evidence="23">
    <location>
        <begin position="663"/>
        <end position="676"/>
    </location>
</feature>
<comment type="catalytic activity">
    <reaction evidence="15">
        <text>a 5'-end (N(7)-methyl 5'-triphosphoguanosine)-ribonucleoside in snoRNA + S-adenosyl-L-methionine = a 5'-end (N(2),N(7)-dimethyl 5'-triphosphoguanosine)-ribonucleoside in snoRNA + S-adenosyl-L-homocysteine + H(+)</text>
        <dbReference type="Rhea" id="RHEA:78475"/>
        <dbReference type="Rhea" id="RHEA-COMP:19086"/>
        <dbReference type="Rhea" id="RHEA-COMP:19088"/>
        <dbReference type="ChEBI" id="CHEBI:15378"/>
        <dbReference type="ChEBI" id="CHEBI:57856"/>
        <dbReference type="ChEBI" id="CHEBI:59789"/>
        <dbReference type="ChEBI" id="CHEBI:156461"/>
        <dbReference type="ChEBI" id="CHEBI:172880"/>
    </reaction>
    <physiologicalReaction direction="left-to-right" evidence="15">
        <dbReference type="Rhea" id="RHEA:78476"/>
    </physiologicalReaction>
</comment>
<evidence type="ECO:0000256" key="22">
    <source>
        <dbReference type="ARBA" id="ARBA00081504"/>
    </source>
</evidence>
<evidence type="ECO:0000256" key="7">
    <source>
        <dbReference type="ARBA" id="ARBA00022603"/>
    </source>
</evidence>
<sequence>MSDHFWEPLAEVYITEQAESSDPDHYIYCLCSRVFIRNPEVYTVLALEDASEDENVERDCVGEMLDLHKRSIIEAQSIEKHDEEPVSCYCSASHTDNNYSTDEHDSVRDSAHRPTAHSLTQKLGLHQSDSGADLSEYHDQHEAKSIQNLLASYDFPKTFQTTETELEDEFDKVNVLEQHQENKNIEFESKIIDIHSSDHLTDSTEVLSYDPSICNKKKFHVENPLCILEDKDFEIHNIFKNVSLSDKQTYREDVTLRHNCDYSSSDYPYYSMYCKTKSIMDISWDRYWSENGERIIWTSWIKKYADYINPEYLQQNVYLIGNEKLKMKETIEKFSEQNTCFPSQAHRNCELDRSNFEGIFSKSNNASDNEIKEKDTCSINFSFDDISKQEISEKDAEDNRKKFTNFEASPETGDGWNPLSPFSMEESYNQQSNAEDERLLIRCDSINESIAKTNATSDSMTNVTKMTLTSSSCDSISTNSSSLISSVTSSIESNITNTSSDQDNDQEYTPEDTDKYWQHLWKENFQIEYQDHYKLFVEKYKREQSEIINQNCSQEHNDIDMQEEGSDESIDQDFTQREIDMCNKMNTSESKNVSNKNFSYSKKDKTKKKRLIMESVGMLIQNLTMNSEDNETAADKDEKTNEMECSKEVECNDQNLATQSGNAIISNTSGNNNIQRKYSDGRDGDEPNEDKPITLKRSHEADYDDTEEGLESVKKAFSLMGYTFNENYEQSNFQGEVVYRKKNIRLQNRQLKMKYYRPKPANKHIYFDDNGVEITNTIDKVKHYLSYCPVLPSVKTELQASEKGSYSAQLTSSSDDECDRSLKTKLQTKRFVFSKPSTSSIDSGADKKQFNDIHDTVNVFDNQDDVFQNVENDNIYFDQYKTSDTTKCVSEDQLPEHVQDNKKFDSLNVNMDVDENYSNNEIQNVKLSDEDSIKKTQKKKRRKQSKKNISLPVEIDNDKTLMKYWLKRYRLFSKFDQGIKLDRESWFSVTPEKIAEHIAQRCKCDTIIDAFCGAGGNAIQFAFTCEKVLAIDIDPVKIELARNNARVYGVDDRIEFIVGDFLQLASKLIADVVFLSPPWGGPEYAKNETFDLNNIMQPIGGVKLFNIARKITDHVAYFLPRNVDTMQLAILAGVGGGVEVEQNFLDRKLIALTAYYGELPRDC</sequence>
<comment type="caution">
    <text evidence="24">The sequence shown here is derived from an EMBL/GenBank/DDBJ whole genome shotgun (WGS) entry which is preliminary data.</text>
</comment>
<comment type="catalytic activity">
    <reaction evidence="17">
        <text>a 5'-end (N(7)-methyl 5'-triphosphoguanosine)-ribonucleoside in snRNA + S-adenosyl-L-methionine = a 5'-end (N(2),N(7)-dimethyl 5'-triphosphoguanosine)-ribonucleoside in snRNA + S-adenosyl-L-homocysteine + H(+)</text>
        <dbReference type="Rhea" id="RHEA:78471"/>
        <dbReference type="Rhea" id="RHEA-COMP:19085"/>
        <dbReference type="Rhea" id="RHEA-COMP:19087"/>
        <dbReference type="ChEBI" id="CHEBI:15378"/>
        <dbReference type="ChEBI" id="CHEBI:57856"/>
        <dbReference type="ChEBI" id="CHEBI:59789"/>
        <dbReference type="ChEBI" id="CHEBI:156461"/>
        <dbReference type="ChEBI" id="CHEBI:172880"/>
    </reaction>
    <physiologicalReaction direction="left-to-right" evidence="17">
        <dbReference type="Rhea" id="RHEA:78472"/>
    </physiologicalReaction>
</comment>
<dbReference type="Gene3D" id="3.40.50.150">
    <property type="entry name" value="Vaccinia Virus protein VP39"/>
    <property type="match status" value="1"/>
</dbReference>
<evidence type="ECO:0000256" key="19">
    <source>
        <dbReference type="ARBA" id="ARBA00057179"/>
    </source>
</evidence>
<keyword evidence="6" id="KW-0597">Phosphoprotein</keyword>
<dbReference type="PANTHER" id="PTHR14741">
    <property type="entry name" value="S-ADENOSYLMETHIONINE-DEPENDENT METHYLTRANSFERASE RELATED"/>
    <property type="match status" value="1"/>
</dbReference>
<dbReference type="GO" id="GO:0005737">
    <property type="term" value="C:cytoplasm"/>
    <property type="evidence" value="ECO:0007669"/>
    <property type="project" value="UniProtKB-SubCell"/>
</dbReference>
<evidence type="ECO:0000256" key="11">
    <source>
        <dbReference type="ARBA" id="ARBA00023163"/>
    </source>
</evidence>
<keyword evidence="25" id="KW-1185">Reference proteome</keyword>
<evidence type="ECO:0000256" key="20">
    <source>
        <dbReference type="ARBA" id="ARBA00064494"/>
    </source>
</evidence>
<evidence type="ECO:0000256" key="13">
    <source>
        <dbReference type="ARBA" id="ARBA00025783"/>
    </source>
</evidence>